<keyword evidence="1" id="KW-0802">TPR repeat</keyword>
<feature type="repeat" description="TPR" evidence="1">
    <location>
        <begin position="186"/>
        <end position="219"/>
    </location>
</feature>
<dbReference type="PROSITE" id="PS50005">
    <property type="entry name" value="TPR"/>
    <property type="match status" value="1"/>
</dbReference>
<dbReference type="SMART" id="SM00028">
    <property type="entry name" value="TPR"/>
    <property type="match status" value="2"/>
</dbReference>
<dbReference type="InterPro" id="IPR011990">
    <property type="entry name" value="TPR-like_helical_dom_sf"/>
</dbReference>
<organism evidence="3 4">
    <name type="scientific">Methylovulum psychrotolerans</name>
    <dbReference type="NCBI Taxonomy" id="1704499"/>
    <lineage>
        <taxon>Bacteria</taxon>
        <taxon>Pseudomonadati</taxon>
        <taxon>Pseudomonadota</taxon>
        <taxon>Gammaproteobacteria</taxon>
        <taxon>Methylococcales</taxon>
        <taxon>Methylococcaceae</taxon>
        <taxon>Methylovulum</taxon>
    </lineage>
</organism>
<protein>
    <submittedName>
        <fullName evidence="3">Uncharacterized protein</fullName>
    </submittedName>
</protein>
<dbReference type="SUPFAM" id="SSF48452">
    <property type="entry name" value="TPR-like"/>
    <property type="match status" value="1"/>
</dbReference>
<proteinExistence type="predicted"/>
<reference evidence="3 4" key="1">
    <citation type="submission" date="2017-06" db="EMBL/GenBank/DDBJ databases">
        <title>Genome Sequencing of the methanotroph Methylovulum psychrotolerants str. HV10-M2 isolated from a high-altitude environment.</title>
        <authorList>
            <person name="Mateos-Rivera A."/>
        </authorList>
    </citation>
    <scope>NUCLEOTIDE SEQUENCE [LARGE SCALE GENOMIC DNA]</scope>
    <source>
        <strain evidence="3 4">HV10_M2</strain>
    </source>
</reference>
<accession>A0A1Z4C1W9</accession>
<dbReference type="Proteomes" id="UP000197019">
    <property type="component" value="Chromosome"/>
</dbReference>
<gene>
    <name evidence="3" type="ORF">CEK71_16465</name>
</gene>
<dbReference type="Pfam" id="PF13424">
    <property type="entry name" value="TPR_12"/>
    <property type="match status" value="1"/>
</dbReference>
<dbReference type="KEGG" id="mpsy:CEK71_16465"/>
<evidence type="ECO:0000313" key="3">
    <source>
        <dbReference type="EMBL" id="ASF47527.1"/>
    </source>
</evidence>
<evidence type="ECO:0000256" key="2">
    <source>
        <dbReference type="SAM" id="SignalP"/>
    </source>
</evidence>
<name>A0A1Z4C1W9_9GAMM</name>
<sequence length="236" mass="26682">MNVKLGVLLVAIVMASPAGAQTWAVTTAIELSANSEPAKGAVLRPQMEELMGLLQGKRWDEAERLATQLRKAYEASFNQQLPHYSFRTSAEYEAFKKTASAPFEWVDWSYKQCLQMQAFIRAEKQQFAEAVALLQDVVKLAPYSADARAEMAAALNSLGRFEEALVLYKETYRLAEQYSSQQELRGMALRGMGFSLTELKRLDEAERAYRQDLEIEPTNKLALGELAYIERLRKGR</sequence>
<keyword evidence="4" id="KW-1185">Reference proteome</keyword>
<dbReference type="EMBL" id="CP022129">
    <property type="protein sequence ID" value="ASF47527.1"/>
    <property type="molecule type" value="Genomic_DNA"/>
</dbReference>
<dbReference type="AlphaFoldDB" id="A0A1Z4C1W9"/>
<keyword evidence="2" id="KW-0732">Signal</keyword>
<feature type="chain" id="PRO_5012012213" evidence="2">
    <location>
        <begin position="21"/>
        <end position="236"/>
    </location>
</feature>
<evidence type="ECO:0000256" key="1">
    <source>
        <dbReference type="PROSITE-ProRule" id="PRU00339"/>
    </source>
</evidence>
<dbReference type="Gene3D" id="1.25.40.10">
    <property type="entry name" value="Tetratricopeptide repeat domain"/>
    <property type="match status" value="1"/>
</dbReference>
<evidence type="ECO:0000313" key="4">
    <source>
        <dbReference type="Proteomes" id="UP000197019"/>
    </source>
</evidence>
<dbReference type="InterPro" id="IPR019734">
    <property type="entry name" value="TPR_rpt"/>
</dbReference>
<feature type="signal peptide" evidence="2">
    <location>
        <begin position="1"/>
        <end position="20"/>
    </location>
</feature>